<comment type="caution">
    <text evidence="1">The sequence shown here is derived from an EMBL/GenBank/DDBJ whole genome shotgun (WGS) entry which is preliminary data.</text>
</comment>
<sequence>MTKKRKKKKTTPKIELTPEEKVVVPDPFALTQDGLDDMGEIISEEDATPELSETPVIDNQQANADVTEPLPPSVPVTCSGCKATVDSSTVTPCLICPRSLVFCPACAKAKTCHKCGKKLDPNED</sequence>
<reference evidence="1" key="1">
    <citation type="journal article" date="2015" name="Nature">
        <title>Complex archaea that bridge the gap between prokaryotes and eukaryotes.</title>
        <authorList>
            <person name="Spang A."/>
            <person name="Saw J.H."/>
            <person name="Jorgensen S.L."/>
            <person name="Zaremba-Niedzwiedzka K."/>
            <person name="Martijn J."/>
            <person name="Lind A.E."/>
            <person name="van Eijk R."/>
            <person name="Schleper C."/>
            <person name="Guy L."/>
            <person name="Ettema T.J."/>
        </authorList>
    </citation>
    <scope>NUCLEOTIDE SEQUENCE</scope>
</reference>
<dbReference type="EMBL" id="LAZR01000768">
    <property type="protein sequence ID" value="KKN58286.1"/>
    <property type="molecule type" value="Genomic_DNA"/>
</dbReference>
<dbReference type="AlphaFoldDB" id="A0A0F9UAK5"/>
<accession>A0A0F9UAK5</accession>
<organism evidence="1">
    <name type="scientific">marine sediment metagenome</name>
    <dbReference type="NCBI Taxonomy" id="412755"/>
    <lineage>
        <taxon>unclassified sequences</taxon>
        <taxon>metagenomes</taxon>
        <taxon>ecological metagenomes</taxon>
    </lineage>
</organism>
<proteinExistence type="predicted"/>
<protein>
    <submittedName>
        <fullName evidence="1">Uncharacterized protein</fullName>
    </submittedName>
</protein>
<name>A0A0F9UAK5_9ZZZZ</name>
<gene>
    <name evidence="1" type="ORF">LCGC14_0553660</name>
</gene>
<evidence type="ECO:0000313" key="1">
    <source>
        <dbReference type="EMBL" id="KKN58286.1"/>
    </source>
</evidence>